<accession>D6CTK2</accession>
<reference evidence="1" key="3">
    <citation type="submission" date="2010-07" db="EMBL/GenBank/DDBJ databases">
        <authorList>
            <person name="Genoscope - CEA"/>
        </authorList>
    </citation>
    <scope>NUCLEOTIDE SEQUENCE</scope>
    <source>
        <strain evidence="1">3As</strain>
    </source>
</reference>
<evidence type="ECO:0000313" key="2">
    <source>
        <dbReference type="EMBL" id="CQR32103.1"/>
    </source>
</evidence>
<reference evidence="2 4" key="4">
    <citation type="submission" date="2015-03" db="EMBL/GenBank/DDBJ databases">
        <authorList>
            <person name="Regsiter A."/>
            <person name="william w."/>
        </authorList>
    </citation>
    <scope>NUCLEOTIDE SEQUENCE [LARGE SCALE GENOMIC DNA]</scope>
    <source>
        <strain evidence="2 4">CB1</strain>
    </source>
</reference>
<dbReference type="OrthoDB" id="9025082at2"/>
<dbReference type="eggNOG" id="ENOG5032TZX">
    <property type="taxonomic scope" value="Bacteria"/>
</dbReference>
<dbReference type="EMBL" id="CTRI01000012">
    <property type="protein sequence ID" value="CQR32103.1"/>
    <property type="molecule type" value="Genomic_DNA"/>
</dbReference>
<proteinExistence type="predicted"/>
<dbReference type="HOGENOM" id="CLU_1601092_0_0_4"/>
<dbReference type="RefSeq" id="WP_013105940.1">
    <property type="nucleotide sequence ID" value="NC_014145.1"/>
</dbReference>
<organism evidence="1 3">
    <name type="scientific">Thiomonas arsenitoxydans (strain DSM 22701 / CIP 110005 / 3As)</name>
    <dbReference type="NCBI Taxonomy" id="426114"/>
    <lineage>
        <taxon>Bacteria</taxon>
        <taxon>Pseudomonadati</taxon>
        <taxon>Pseudomonadota</taxon>
        <taxon>Betaproteobacteria</taxon>
        <taxon>Burkholderiales</taxon>
        <taxon>Thiomonas</taxon>
    </lineage>
</organism>
<evidence type="ECO:0000313" key="1">
    <source>
        <dbReference type="EMBL" id="CAZ88621.1"/>
    </source>
</evidence>
<dbReference type="Gene3D" id="4.10.410.40">
    <property type="match status" value="1"/>
</dbReference>
<dbReference type="Proteomes" id="UP000002372">
    <property type="component" value="Chromosome"/>
</dbReference>
<dbReference type="Pfam" id="PF16460">
    <property type="entry name" value="Phage_TTP_11"/>
    <property type="match status" value="1"/>
</dbReference>
<dbReference type="InterPro" id="IPR032495">
    <property type="entry name" value="Phage_TTP_11"/>
</dbReference>
<name>D6CTK2_THIA3</name>
<dbReference type="KEGG" id="thi:THI_1958"/>
<reference evidence="3" key="2">
    <citation type="journal article" date="2010" name="PLoS Genet.">
        <title>Structure, function, and evolution of the Thiomonas spp. genome.</title>
        <authorList>
            <person name="Arsene-Ploetze F."/>
            <person name="Koechler S."/>
            <person name="Marchal M."/>
            <person name="Coppee J.Y."/>
            <person name="Chandler M."/>
            <person name="Bonnefoy V."/>
            <person name="Brochier-Armanet C."/>
            <person name="Barakat M."/>
            <person name="Barbe V."/>
            <person name="Battaglia-Brunet F."/>
            <person name="Bruneel O."/>
            <person name="Bryan C.G."/>
            <person name="Cleiss-Arnold J."/>
            <person name="Cruveiller S."/>
            <person name="Erhardt M."/>
            <person name="Heinrich-Salmeron A."/>
            <person name="Hommais F."/>
            <person name="Joulian C."/>
            <person name="Krin E."/>
            <person name="Lieutaud A."/>
            <person name="Lievremont D."/>
            <person name="Michel C."/>
            <person name="Muller D."/>
            <person name="Ortet P."/>
            <person name="Proux C."/>
            <person name="Siguier P."/>
            <person name="Roche D."/>
            <person name="Rouy Z."/>
            <person name="Salvignol G."/>
            <person name="Slyemi D."/>
            <person name="Talla E."/>
            <person name="Weiss S."/>
            <person name="Weissenbach J."/>
            <person name="Medigue C."/>
            <person name="Bertin P.N."/>
        </authorList>
    </citation>
    <scope>NUCLEOTIDE SEQUENCE [LARGE SCALE GENOMIC DNA]</scope>
    <source>
        <strain evidence="3">DSM 22701 / CIP 110005 / 3As</strain>
    </source>
</reference>
<reference key="1">
    <citation type="submission" date="2009-07" db="EMBL/GenBank/DDBJ databases">
        <authorList>
            <person name="Genoscope - CEA"/>
        </authorList>
    </citation>
    <scope>NUCLEOTIDE SEQUENCE</scope>
    <source>
        <strain>3As</strain>
    </source>
</reference>
<dbReference type="AlphaFoldDB" id="D6CTK2"/>
<evidence type="ECO:0000313" key="4">
    <source>
        <dbReference type="Proteomes" id="UP000078599"/>
    </source>
</evidence>
<sequence>MSNALRSQFSSIAWGGAAPTTQPLTAAVIATAAAATTTVWQPLEEAVEIKPSGQKVDEIDVTHLQSLAKEFVLGLEDSGSVAVTMNFTGGKGQQQMFVEKANKTLSLYQITLGAQLAQPATFSFCAYCVSAETPDAKVNGKLELACTLRISGPVSIVWGSLANPTV</sequence>
<keyword evidence="4" id="KW-1185">Reference proteome</keyword>
<evidence type="ECO:0000313" key="3">
    <source>
        <dbReference type="Proteomes" id="UP000002372"/>
    </source>
</evidence>
<dbReference type="EMBL" id="FP475956">
    <property type="protein sequence ID" value="CAZ88621.1"/>
    <property type="molecule type" value="Genomic_DNA"/>
</dbReference>
<gene>
    <name evidence="1" type="ordered locus">THI_1958</name>
    <name evidence="2" type="ORF">THICB1_20069</name>
</gene>
<protein>
    <submittedName>
        <fullName evidence="1">Gp11 protein (Phage-related protein)</fullName>
    </submittedName>
</protein>
<dbReference type="Proteomes" id="UP000078599">
    <property type="component" value="Unassembled WGS sequence"/>
</dbReference>